<dbReference type="Gene3D" id="3.30.70.360">
    <property type="match status" value="1"/>
</dbReference>
<dbReference type="Pfam" id="PF07687">
    <property type="entry name" value="M20_dimer"/>
    <property type="match status" value="1"/>
</dbReference>
<dbReference type="FunFam" id="3.30.70.360:FF:000004">
    <property type="entry name" value="Peptidase M20 domain-containing protein 2"/>
    <property type="match status" value="1"/>
</dbReference>
<evidence type="ECO:0000259" key="2">
    <source>
        <dbReference type="Pfam" id="PF07687"/>
    </source>
</evidence>
<dbReference type="EMBL" id="BARS01002531">
    <property type="protein sequence ID" value="GAF68998.1"/>
    <property type="molecule type" value="Genomic_DNA"/>
</dbReference>
<dbReference type="SUPFAM" id="SSF53187">
    <property type="entry name" value="Zn-dependent exopeptidases"/>
    <property type="match status" value="1"/>
</dbReference>
<accession>X0RJP1</accession>
<dbReference type="SUPFAM" id="SSF55031">
    <property type="entry name" value="Bacterial exopeptidase dimerisation domain"/>
    <property type="match status" value="1"/>
</dbReference>
<reference evidence="3" key="1">
    <citation type="journal article" date="2014" name="Front. Microbiol.">
        <title>High frequency of phylogenetically diverse reductive dehalogenase-homologous genes in deep subseafloor sedimentary metagenomes.</title>
        <authorList>
            <person name="Kawai M."/>
            <person name="Futagami T."/>
            <person name="Toyoda A."/>
            <person name="Takaki Y."/>
            <person name="Nishi S."/>
            <person name="Hori S."/>
            <person name="Arai W."/>
            <person name="Tsubouchi T."/>
            <person name="Morono Y."/>
            <person name="Uchiyama I."/>
            <person name="Ito T."/>
            <person name="Fujiyama A."/>
            <person name="Inagaki F."/>
            <person name="Takami H."/>
        </authorList>
    </citation>
    <scope>NUCLEOTIDE SEQUENCE</scope>
    <source>
        <strain evidence="3">Expedition CK06-06</strain>
    </source>
</reference>
<dbReference type="InterPro" id="IPR052030">
    <property type="entry name" value="Peptidase_M20/M20A_hydrolases"/>
</dbReference>
<comment type="caution">
    <text evidence="3">The sequence shown here is derived from an EMBL/GenBank/DDBJ whole genome shotgun (WGS) entry which is preliminary data.</text>
</comment>
<dbReference type="GO" id="GO:0046657">
    <property type="term" value="P:folic acid catabolic process"/>
    <property type="evidence" value="ECO:0007669"/>
    <property type="project" value="TreeGrafter"/>
</dbReference>
<dbReference type="InterPro" id="IPR017439">
    <property type="entry name" value="Amidohydrolase"/>
</dbReference>
<protein>
    <recommendedName>
        <fullName evidence="2">Peptidase M20 dimerisation domain-containing protein</fullName>
    </recommendedName>
</protein>
<dbReference type="NCBIfam" id="TIGR01891">
    <property type="entry name" value="amidohydrolases"/>
    <property type="match status" value="1"/>
</dbReference>
<proteinExistence type="predicted"/>
<dbReference type="GO" id="GO:0071713">
    <property type="term" value="F:para-aminobenzoyl-glutamate hydrolase activity"/>
    <property type="evidence" value="ECO:0007669"/>
    <property type="project" value="TreeGrafter"/>
</dbReference>
<evidence type="ECO:0000313" key="3">
    <source>
        <dbReference type="EMBL" id="GAF68998.1"/>
    </source>
</evidence>
<dbReference type="PIRSF" id="PIRSF037226">
    <property type="entry name" value="Amidohydrolase_ACY1L2_prd"/>
    <property type="match status" value="1"/>
</dbReference>
<dbReference type="InterPro" id="IPR011650">
    <property type="entry name" value="Peptidase_M20_dimer"/>
</dbReference>
<dbReference type="PANTHER" id="PTHR30575:SF0">
    <property type="entry name" value="XAA-ARG DIPEPTIDASE"/>
    <property type="match status" value="1"/>
</dbReference>
<dbReference type="GO" id="GO:0005737">
    <property type="term" value="C:cytoplasm"/>
    <property type="evidence" value="ECO:0007669"/>
    <property type="project" value="TreeGrafter"/>
</dbReference>
<evidence type="ECO:0000256" key="1">
    <source>
        <dbReference type="SAM" id="MobiDB-lite"/>
    </source>
</evidence>
<dbReference type="AlphaFoldDB" id="X0RJP1"/>
<sequence length="369" mass="40387">AVAVQKWLKSNGKSGTVRYYGCPAEEKGSGKVFMAQAGAFNDLDAALNFHPSNINMPEKGGAVGVNAIYFRFSGRSAHAGGAPHKGRSALDAVELMNVGVNYLREHVKDDVRMHYIITEGGKAPNIVPEEAEVYYFIRAAKPDYLAEVVERVRKVAEGAALMTETTFETCFEEGCSALLNNHYLADLQYQAMQLIGPITFTQEEIDYAQTINDAFPGTNSDYIDDRIEYFKPSAEIIAALDEYRSQPLMARNFIALDERIIATGSTDLGDLSQIVPVSELRTTCLPTGCPGHSWGNVAASGMSIGHKGMMHAAKIMAVTAVELYSDPSHLVKIRQEFEQKNGGKPYVPMIPEGTKPPHYEPDGDQTPQE</sequence>
<dbReference type="PANTHER" id="PTHR30575">
    <property type="entry name" value="PEPTIDASE M20"/>
    <property type="match status" value="1"/>
</dbReference>
<organism evidence="3">
    <name type="scientific">marine sediment metagenome</name>
    <dbReference type="NCBI Taxonomy" id="412755"/>
    <lineage>
        <taxon>unclassified sequences</taxon>
        <taxon>metagenomes</taxon>
        <taxon>ecological metagenomes</taxon>
    </lineage>
</organism>
<dbReference type="Gene3D" id="3.40.630.10">
    <property type="entry name" value="Zn peptidases"/>
    <property type="match status" value="2"/>
</dbReference>
<dbReference type="GO" id="GO:0016805">
    <property type="term" value="F:dipeptidase activity"/>
    <property type="evidence" value="ECO:0007669"/>
    <property type="project" value="InterPro"/>
</dbReference>
<dbReference type="InterPro" id="IPR036264">
    <property type="entry name" value="Bact_exopeptidase_dim_dom"/>
</dbReference>
<feature type="region of interest" description="Disordered" evidence="1">
    <location>
        <begin position="341"/>
        <end position="369"/>
    </location>
</feature>
<feature type="domain" description="Peptidase M20 dimerisation" evidence="2">
    <location>
        <begin position="69"/>
        <end position="158"/>
    </location>
</feature>
<dbReference type="InterPro" id="IPR017144">
    <property type="entry name" value="Xaa-Arg_dipeptidase"/>
</dbReference>
<name>X0RJP1_9ZZZZ</name>
<feature type="non-terminal residue" evidence="3">
    <location>
        <position position="1"/>
    </location>
</feature>
<gene>
    <name evidence="3" type="ORF">S01H1_04833</name>
</gene>